<dbReference type="Pfam" id="PF00149">
    <property type="entry name" value="Metallophos"/>
    <property type="match status" value="1"/>
</dbReference>
<gene>
    <name evidence="5" type="ORF">PK35_14400</name>
</gene>
<name>A0A0D7VXS1_9FLAO</name>
<protein>
    <submittedName>
        <fullName evidence="5">Phosphoesterase</fullName>
    </submittedName>
</protein>
<feature type="domain" description="Calcineurin-like phosphoesterase" evidence="4">
    <location>
        <begin position="45"/>
        <end position="244"/>
    </location>
</feature>
<evidence type="ECO:0000313" key="6">
    <source>
        <dbReference type="Proteomes" id="UP000032361"/>
    </source>
</evidence>
<dbReference type="InterPro" id="IPR004843">
    <property type="entry name" value="Calcineurin-like_PHP"/>
</dbReference>
<evidence type="ECO:0000256" key="2">
    <source>
        <dbReference type="ARBA" id="ARBA00022801"/>
    </source>
</evidence>
<dbReference type="OrthoDB" id="333971at2"/>
<keyword evidence="6" id="KW-1185">Reference proteome</keyword>
<feature type="chain" id="PRO_5002325161" evidence="3">
    <location>
        <begin position="22"/>
        <end position="1231"/>
    </location>
</feature>
<sequence>MKISLKTFSTFLIITLLSACATYKTQYNTEPISGTINEANIAHSFYLIGDAGNSPIGTKIKALSAFQETLKAASKQSTALFLGDNIYPKGMPKEDEEGRGFAEHQLNVQTETVKNFKGKTIFIPGNHDWYSHGLKGLKRQEKYIEAILGKNTFLPENGCPLEKINISEDIVLLILDTEWYITNWNKHPTINDDCEIKTRTEFLDELEAEIKKARGKTTVIAMHHPLFTNGPHGGEYSVINHLKPIPVLGTLKNILRETTGVSPADVQNKRYNTLKKRVVTMAQENDKVIFVSGHEHSLQYLVKDNLPQIISGAGSKSTPTRNVSDAFSSSQSGYARLDILKNGASYVRFFSEENELLFQTPIHEAAHFDTNIENDKPFPSEVSASIYTSEETHKSKFYKGIWGERYRDVYGTKITAPTVKLDTLFGGLTPFRKGGGHQSKSLHLKDKNGTRYVMRALRKSATLYLQAVVFLDQYIEGQFDNTAPANLVQDFFTGSHPYAPFVTGTLSDPLEIYHTNPVLYYVPKQSALGHFNNEFGDELCMIEEHPSEGHKIKSFGYAEDIVSTDDLRKNLRKDEKYSVDKTAFLRARLFDMTIGDWDRHTDQWRWAEFKTKDKVVYKPVPRDRDQAFSIMGDGAFMAFGSRAIPALKLMEGFNETVRNVKGFNLSPFPLDMMLLSETTKTEWDEQVSLIQKTLTEELMNKAFENFPKEIQDETVSEIKRVLKARLNNLPEIAEAYYNALNKKVMIKGTDKDDFIDVERLPNGHTKVSIYRNKKGERATLFFEKTFSHNTTKELWIYGLDDKDIFTVFGDGNNLIKTRLIGGQNNDTYTIENGKKVKLYDYKSKENTFTTNRGGKTLSNNYETNVYHYKKPKNNTNQILPSIGFNPDDGVKMGFADTFTTYGFARNPFTSQHNFSGAYYFATSGFELGYHGEFANAIGNWNFAINTKFTSPNYAVNFFGFGNSTPNPEANENDGLDVDLNYNRVKLQTLEFAPALIWRGALGASFKVGISYQNIEVEETANRFINLYLNNNKEEVNHNFLGADVTYHFKNTDDDAFPTMGMAFSFNAGYRNNLNEAKGYGYIIPELSFDYKLVHSGQLVFATKSRAHFNLGDNFEFYQAANIGAKTGLRGFRNERFSGKTAFSQSSDLRLNFKKFRTGILPISIGVFGGFDIGKVWVDDNFITNTMHNSDTWNTSIGGGAFANLSNLTALNVSAFNSDDGLRFAFALGFGF</sequence>
<evidence type="ECO:0000313" key="5">
    <source>
        <dbReference type="EMBL" id="KJD31589.1"/>
    </source>
</evidence>
<dbReference type="GO" id="GO:0016787">
    <property type="term" value="F:hydrolase activity"/>
    <property type="evidence" value="ECO:0007669"/>
    <property type="project" value="UniProtKB-KW"/>
</dbReference>
<accession>A0A0D7VXS1</accession>
<dbReference type="STRING" id="1382798.PK35_14400"/>
<evidence type="ECO:0000256" key="3">
    <source>
        <dbReference type="SAM" id="SignalP"/>
    </source>
</evidence>
<dbReference type="Gene3D" id="3.60.21.10">
    <property type="match status" value="1"/>
</dbReference>
<reference evidence="5 6" key="1">
    <citation type="journal article" date="2015" name="Antonie Van Leeuwenhoek">
        <title>Tamlana nanhaiensis sp. nov., isolated from surface seawater collected from the South China Sea.</title>
        <authorList>
            <person name="Liu X."/>
            <person name="Lai Q."/>
            <person name="Du Y."/>
            <person name="Li G."/>
            <person name="Sun F."/>
            <person name="Shao Z."/>
        </authorList>
    </citation>
    <scope>NUCLEOTIDE SEQUENCE [LARGE SCALE GENOMIC DNA]</scope>
    <source>
        <strain evidence="5 6">FHC16</strain>
    </source>
</reference>
<feature type="signal peptide" evidence="3">
    <location>
        <begin position="1"/>
        <end position="21"/>
    </location>
</feature>
<comment type="caution">
    <text evidence="5">The sequence shown here is derived from an EMBL/GenBank/DDBJ whole genome shotgun (WGS) entry which is preliminary data.</text>
</comment>
<dbReference type="PATRIC" id="fig|1382798.3.peg.1444"/>
<dbReference type="PROSITE" id="PS51257">
    <property type="entry name" value="PROKAR_LIPOPROTEIN"/>
    <property type="match status" value="1"/>
</dbReference>
<dbReference type="PANTHER" id="PTHR10161:SF14">
    <property type="entry name" value="TARTRATE-RESISTANT ACID PHOSPHATASE TYPE 5"/>
    <property type="match status" value="1"/>
</dbReference>
<dbReference type="InterPro" id="IPR051558">
    <property type="entry name" value="Metallophosphoesterase_PAP"/>
</dbReference>
<keyword evidence="1 3" id="KW-0732">Signal</keyword>
<dbReference type="Proteomes" id="UP000032361">
    <property type="component" value="Unassembled WGS sequence"/>
</dbReference>
<dbReference type="SUPFAM" id="SSF56300">
    <property type="entry name" value="Metallo-dependent phosphatases"/>
    <property type="match status" value="1"/>
</dbReference>
<dbReference type="AlphaFoldDB" id="A0A0D7VXS1"/>
<dbReference type="InterPro" id="IPR029052">
    <property type="entry name" value="Metallo-depent_PP-like"/>
</dbReference>
<dbReference type="RefSeq" id="WP_044627263.1">
    <property type="nucleotide sequence ID" value="NZ_JTDV01000014.1"/>
</dbReference>
<keyword evidence="2" id="KW-0378">Hydrolase</keyword>
<proteinExistence type="predicted"/>
<organism evidence="5 6">
    <name type="scientific">Neotamlana nanhaiensis</name>
    <dbReference type="NCBI Taxonomy" id="1382798"/>
    <lineage>
        <taxon>Bacteria</taxon>
        <taxon>Pseudomonadati</taxon>
        <taxon>Bacteroidota</taxon>
        <taxon>Flavobacteriia</taxon>
        <taxon>Flavobacteriales</taxon>
        <taxon>Flavobacteriaceae</taxon>
        <taxon>Neotamlana</taxon>
    </lineage>
</organism>
<evidence type="ECO:0000256" key="1">
    <source>
        <dbReference type="ARBA" id="ARBA00022729"/>
    </source>
</evidence>
<dbReference type="PANTHER" id="PTHR10161">
    <property type="entry name" value="TARTRATE-RESISTANT ACID PHOSPHATASE TYPE 5"/>
    <property type="match status" value="1"/>
</dbReference>
<evidence type="ECO:0000259" key="4">
    <source>
        <dbReference type="Pfam" id="PF00149"/>
    </source>
</evidence>
<dbReference type="EMBL" id="JTDV01000014">
    <property type="protein sequence ID" value="KJD31589.1"/>
    <property type="molecule type" value="Genomic_DNA"/>
</dbReference>